<name>A0ABD3W128_SINWO</name>
<dbReference type="AlphaFoldDB" id="A0ABD3W128"/>
<protein>
    <recommendedName>
        <fullName evidence="4">Phosphorylated adapter RNA export protein</fullName>
    </recommendedName>
    <alternativeName>
        <fullName evidence="10">RNA U small nuclear RNA export adapter protein</fullName>
    </alternativeName>
</protein>
<dbReference type="GO" id="GO:0005737">
    <property type="term" value="C:cytoplasm"/>
    <property type="evidence" value="ECO:0007669"/>
    <property type="project" value="UniProtKB-SubCell"/>
</dbReference>
<evidence type="ECO:0000256" key="5">
    <source>
        <dbReference type="ARBA" id="ARBA00022448"/>
    </source>
</evidence>
<keyword evidence="6" id="KW-0963">Cytoplasm</keyword>
<keyword evidence="9" id="KW-0539">Nucleus</keyword>
<feature type="compositionally biased region" description="Acidic residues" evidence="11">
    <location>
        <begin position="1"/>
        <end position="16"/>
    </location>
</feature>
<dbReference type="PANTHER" id="PTHR13135">
    <property type="entry name" value="CYTOSOLIC RESINIFERATOXIN BINDING PROTEIN RBP-26"/>
    <property type="match status" value="1"/>
</dbReference>
<evidence type="ECO:0000256" key="7">
    <source>
        <dbReference type="ARBA" id="ARBA00022884"/>
    </source>
</evidence>
<evidence type="ECO:0000313" key="13">
    <source>
        <dbReference type="EMBL" id="KAL3866943.1"/>
    </source>
</evidence>
<evidence type="ECO:0000256" key="8">
    <source>
        <dbReference type="ARBA" id="ARBA00022927"/>
    </source>
</evidence>
<organism evidence="13 14">
    <name type="scientific">Sinanodonta woodiana</name>
    <name type="common">Chinese pond mussel</name>
    <name type="synonym">Anodonta woodiana</name>
    <dbReference type="NCBI Taxonomy" id="1069815"/>
    <lineage>
        <taxon>Eukaryota</taxon>
        <taxon>Metazoa</taxon>
        <taxon>Spiralia</taxon>
        <taxon>Lophotrochozoa</taxon>
        <taxon>Mollusca</taxon>
        <taxon>Bivalvia</taxon>
        <taxon>Autobranchia</taxon>
        <taxon>Heteroconchia</taxon>
        <taxon>Palaeoheterodonta</taxon>
        <taxon>Unionida</taxon>
        <taxon>Unionoidea</taxon>
        <taxon>Unionidae</taxon>
        <taxon>Unioninae</taxon>
        <taxon>Sinanodonta</taxon>
    </lineage>
</organism>
<feature type="compositionally biased region" description="Basic and acidic residues" evidence="11">
    <location>
        <begin position="365"/>
        <end position="401"/>
    </location>
</feature>
<keyword evidence="7" id="KW-0694">RNA-binding</keyword>
<keyword evidence="8" id="KW-0653">Protein transport</keyword>
<evidence type="ECO:0000256" key="11">
    <source>
        <dbReference type="SAM" id="MobiDB-lite"/>
    </source>
</evidence>
<evidence type="ECO:0000313" key="14">
    <source>
        <dbReference type="Proteomes" id="UP001634394"/>
    </source>
</evidence>
<evidence type="ECO:0000256" key="2">
    <source>
        <dbReference type="ARBA" id="ARBA00004496"/>
    </source>
</evidence>
<feature type="compositionally biased region" description="Polar residues" evidence="11">
    <location>
        <begin position="24"/>
        <end position="33"/>
    </location>
</feature>
<accession>A0ABD3W128</accession>
<feature type="compositionally biased region" description="Acidic residues" evidence="11">
    <location>
        <begin position="84"/>
        <end position="93"/>
    </location>
</feature>
<evidence type="ECO:0000256" key="9">
    <source>
        <dbReference type="ARBA" id="ARBA00023242"/>
    </source>
</evidence>
<dbReference type="GO" id="GO:0005634">
    <property type="term" value="C:nucleus"/>
    <property type="evidence" value="ECO:0007669"/>
    <property type="project" value="UniProtKB-SubCell"/>
</dbReference>
<dbReference type="InterPro" id="IPR039047">
    <property type="entry name" value="PHAX"/>
</dbReference>
<keyword evidence="14" id="KW-1185">Reference proteome</keyword>
<dbReference type="Gene3D" id="1.10.10.1440">
    <property type="entry name" value="PHAX RNA-binding domain"/>
    <property type="match status" value="1"/>
</dbReference>
<dbReference type="Pfam" id="PF10258">
    <property type="entry name" value="PHAX_RNA-bd"/>
    <property type="match status" value="1"/>
</dbReference>
<comment type="caution">
    <text evidence="13">The sequence shown here is derived from an EMBL/GenBank/DDBJ whole genome shotgun (WGS) entry which is preliminary data.</text>
</comment>
<feature type="domain" description="Phosphorylated adapter RNA export protein RNA-binding" evidence="12">
    <location>
        <begin position="253"/>
        <end position="334"/>
    </location>
</feature>
<feature type="compositionally biased region" description="Basic residues" evidence="11">
    <location>
        <begin position="340"/>
        <end position="353"/>
    </location>
</feature>
<evidence type="ECO:0000256" key="10">
    <source>
        <dbReference type="ARBA" id="ARBA00030834"/>
    </source>
</evidence>
<dbReference type="GO" id="GO:0015031">
    <property type="term" value="P:protein transport"/>
    <property type="evidence" value="ECO:0007669"/>
    <property type="project" value="UniProtKB-KW"/>
</dbReference>
<feature type="region of interest" description="Disordered" evidence="11">
    <location>
        <begin position="1"/>
        <end position="99"/>
    </location>
</feature>
<feature type="region of interest" description="Disordered" evidence="11">
    <location>
        <begin position="333"/>
        <end position="418"/>
    </location>
</feature>
<reference evidence="13 14" key="1">
    <citation type="submission" date="2024-11" db="EMBL/GenBank/DDBJ databases">
        <title>Chromosome-level genome assembly of the freshwater bivalve Anodonta woodiana.</title>
        <authorList>
            <person name="Chen X."/>
        </authorList>
    </citation>
    <scope>NUCLEOTIDE SEQUENCE [LARGE SCALE GENOMIC DNA]</scope>
    <source>
        <strain evidence="13">MN2024</strain>
        <tissue evidence="13">Gills</tissue>
    </source>
</reference>
<dbReference type="PANTHER" id="PTHR13135:SF0">
    <property type="entry name" value="PHOSPHORYLATED ADAPTER RNA EXPORT PROTEIN"/>
    <property type="match status" value="1"/>
</dbReference>
<gene>
    <name evidence="13" type="ORF">ACJMK2_044190</name>
</gene>
<evidence type="ECO:0000256" key="4">
    <source>
        <dbReference type="ARBA" id="ARBA00016856"/>
    </source>
</evidence>
<evidence type="ECO:0000256" key="1">
    <source>
        <dbReference type="ARBA" id="ARBA00004123"/>
    </source>
</evidence>
<sequence length="436" mass="49796">MADLEDGEIVDSGEEDTQPHLHGSDSQNASNYGTHRGGREIAHTSISDPTHSRGQRSRQQFPQKLDDSPAYRCNTPNASASSSDSDDTSDEDTPLWRRKKEKYFRTHKEVLMDLAPELPSLEYRKEKDHVSPNRKFNNVWGSVLQEQTLTQNLSACGVEQPNAQTLIERDVESYDYKKKFTDNRPRAMPVVNDDSLGPFDKVSDLQEVDIYPEKRRGKKRKAAHNRINDNVKKQFKSISNKIEITAEDSETEVVNTIADMLNEPKIELIERIVETIGKGKAIELLHHTKRTEESGGMLTLDGARRRTPGGVYIQLMKTDKNVTNQQKKQIFKEEYDARNKAKKEQRKRNRKIKKAEVQGGYHIHKAQDGARWNAKEKEKKEAMENEESKSDSDVEEIKSDLEVDISQESAMRESREDLNCAEEDIIEIGIGDDTID</sequence>
<dbReference type="GO" id="GO:0003723">
    <property type="term" value="F:RNA binding"/>
    <property type="evidence" value="ECO:0007669"/>
    <property type="project" value="UniProtKB-KW"/>
</dbReference>
<proteinExistence type="inferred from homology"/>
<keyword evidence="5" id="KW-0813">Transport</keyword>
<dbReference type="InterPro" id="IPR019385">
    <property type="entry name" value="PHAX_RNA-binding_domain"/>
</dbReference>
<dbReference type="FunFam" id="1.10.10.1440:FF:000001">
    <property type="entry name" value="phosphorylated adapter RNA export protein-like"/>
    <property type="match status" value="1"/>
</dbReference>
<dbReference type="Proteomes" id="UP001634394">
    <property type="component" value="Unassembled WGS sequence"/>
</dbReference>
<evidence type="ECO:0000259" key="12">
    <source>
        <dbReference type="Pfam" id="PF10258"/>
    </source>
</evidence>
<dbReference type="InterPro" id="IPR038092">
    <property type="entry name" value="PHAX_RNA-binding_sf"/>
</dbReference>
<evidence type="ECO:0000256" key="3">
    <source>
        <dbReference type="ARBA" id="ARBA00006094"/>
    </source>
</evidence>
<comment type="subcellular location">
    <subcellularLocation>
        <location evidence="2">Cytoplasm</location>
    </subcellularLocation>
    <subcellularLocation>
        <location evidence="1">Nucleus</location>
    </subcellularLocation>
</comment>
<comment type="similarity">
    <text evidence="3">Belongs to the PHAX family.</text>
</comment>
<evidence type="ECO:0000256" key="6">
    <source>
        <dbReference type="ARBA" id="ARBA00022490"/>
    </source>
</evidence>
<dbReference type="EMBL" id="JBJQND010000009">
    <property type="protein sequence ID" value="KAL3866943.1"/>
    <property type="molecule type" value="Genomic_DNA"/>
</dbReference>